<feature type="coiled-coil region" evidence="1">
    <location>
        <begin position="292"/>
        <end position="367"/>
    </location>
</feature>
<evidence type="ECO:0000256" key="2">
    <source>
        <dbReference type="SAM" id="SignalP"/>
    </source>
</evidence>
<dbReference type="KEGG" id="hce:HCW_01355"/>
<protein>
    <submittedName>
        <fullName evidence="3">Uncharacterized protein</fullName>
    </submittedName>
</protein>
<dbReference type="PATRIC" id="fig|182217.3.peg.281"/>
<dbReference type="EMBL" id="CP003479">
    <property type="protein sequence ID" value="AFI03560.1"/>
    <property type="molecule type" value="Genomic_DNA"/>
</dbReference>
<feature type="coiled-coil region" evidence="1">
    <location>
        <begin position="79"/>
        <end position="116"/>
    </location>
</feature>
<name>I0EKU1_HELC0</name>
<evidence type="ECO:0000313" key="3">
    <source>
        <dbReference type="EMBL" id="AFI03560.1"/>
    </source>
</evidence>
<feature type="coiled-coil region" evidence="1">
    <location>
        <begin position="643"/>
        <end position="677"/>
    </location>
</feature>
<feature type="chain" id="PRO_5003626258" evidence="2">
    <location>
        <begin position="26"/>
        <end position="1011"/>
    </location>
</feature>
<accession>I0EKU1</accession>
<dbReference type="RefSeq" id="WP_014660433.1">
    <property type="nucleotide sequence ID" value="NC_017737.1"/>
</dbReference>
<reference evidence="4" key="1">
    <citation type="submission" date="2012-04" db="EMBL/GenBank/DDBJ databases">
        <title>Complete genome sequence of Helicobacter cetorum strain MIT 00-7128.</title>
        <authorList>
            <person name="Kersulyte D."/>
            <person name="Berg D.E."/>
        </authorList>
    </citation>
    <scope>NUCLEOTIDE SEQUENCE [LARGE SCALE GENOMIC DNA]</scope>
    <source>
        <strain evidence="4">MIT 00-7128</strain>
    </source>
</reference>
<dbReference type="AlphaFoldDB" id="I0EKU1"/>
<keyword evidence="1" id="KW-0175">Coiled coil</keyword>
<dbReference type="HOGENOM" id="CLU_297682_0_0_7"/>
<organism evidence="3 4">
    <name type="scientific">Helicobacter cetorum (strain ATCC BAA-429 / MIT 00-7128)</name>
    <dbReference type="NCBI Taxonomy" id="182217"/>
    <lineage>
        <taxon>Bacteria</taxon>
        <taxon>Pseudomonadati</taxon>
        <taxon>Campylobacterota</taxon>
        <taxon>Epsilonproteobacteria</taxon>
        <taxon>Campylobacterales</taxon>
        <taxon>Helicobacteraceae</taxon>
        <taxon>Helicobacter</taxon>
    </lineage>
</organism>
<sequence length="1011" mass="111028">MDKKFIVSLALASSLISVASATNNAQDFNKPFLKPFKISWPTAQQNFNGFKSVVPTKEVKVLNQQLNTFKTLVKKVGTLQNQNASLKEINNTIAQAKTAEVKLNNTLNKLQTALNNDYNSTTPHAQSYLNDVGNALNYVGSLSNSVAKANNALHSAKIRLNTISANNQILDNDVKQLTDEFPHQKVVFKNKKTREVITEKGNGNSLAKNKEEVIYNLENGALGIDKKSINKQVSKIANHVSTINKIVSESMSTGVKDSAYKQLDAIYKKDIAKAEALNKISAKDNISNSTSANLATKAIQKAYNDLKNANQEVVNKTKALNSALSNLQKTMQFGSIKNASNKSTIDFAKAQQAVDSATKALKVAQADYTKANNALNSAVKANETANTNTYNQDVASADKLEKVKDIAIKGNANNTATTSLSDDLNKVNQASAKVASATTALNNTLKTLHSAVGTKGFAKAQQAVDSALNELKSAQAQYAHANNTLQSMIKTNVFNNTDKGIINVNNIGWKESTYKFNLENGTLSLGHNVIAQNEKKLAEKVDNSISIYEKDSIINKEQEAVAYQDSLNAKKVLNSVAQNADTLKSDNKLYQDNASNYQKATGIWSFNNAYSNVKDSAQVVTKDEKLLKDAINIVKNVSGAKAFAKAQQNEIQALKNLENAQQNFTNAQNAFNKVNDNFKNSMPFYASAWGDTSLINEYKQYANSSNATIKADYEKLSSDVYNLTGNTKTGVYRLSWWIGLNTYSAKNQQQVLIAQKALKDEEQQFTKDKTILTQAIAKAQQSALNQVSNLNNALNSDSKILNANLNRYNQATSVWGLKSVYNTTKADAQSVNKDKVALQQAMKSKNVVAQAKALNSLLNDEKSLSNAQNDLSQVLQDFKEAMPLYQQAHQDSSSVSAYSKYANSSNATIKADYEKLSSDVYNLTGNTKTGVYNLSWFMGNKVFEGLNGEKALKVQQDREQNSFHALENEEKEFANDKAILEHAIDKDYLKDTAISLDDNQDDIDYSDRMDD</sequence>
<gene>
    <name evidence="3" type="ordered locus">HCW_01355</name>
</gene>
<feature type="coiled-coil region" evidence="1">
    <location>
        <begin position="457"/>
        <end position="491"/>
    </location>
</feature>
<keyword evidence="4" id="KW-1185">Reference proteome</keyword>
<proteinExistence type="predicted"/>
<feature type="signal peptide" evidence="2">
    <location>
        <begin position="1"/>
        <end position="25"/>
    </location>
</feature>
<dbReference type="Proteomes" id="UP000005010">
    <property type="component" value="Chromosome"/>
</dbReference>
<evidence type="ECO:0000313" key="4">
    <source>
        <dbReference type="Proteomes" id="UP000005010"/>
    </source>
</evidence>
<keyword evidence="2" id="KW-0732">Signal</keyword>
<evidence type="ECO:0000256" key="1">
    <source>
        <dbReference type="SAM" id="Coils"/>
    </source>
</evidence>